<proteinExistence type="predicted"/>
<dbReference type="Proteomes" id="UP000287394">
    <property type="component" value="Chromosome"/>
</dbReference>
<name>A0A402CQ61_9BACT</name>
<dbReference type="EMBL" id="AP025739">
    <property type="protein sequence ID" value="BDI32840.1"/>
    <property type="molecule type" value="Genomic_DNA"/>
</dbReference>
<evidence type="ECO:0000313" key="1">
    <source>
        <dbReference type="EMBL" id="BDI32840.1"/>
    </source>
</evidence>
<gene>
    <name evidence="1" type="ORF">CCAX7_48910</name>
</gene>
<dbReference type="KEGG" id="ccot:CCAX7_48910"/>
<keyword evidence="2" id="KW-1185">Reference proteome</keyword>
<reference evidence="1 2" key="1">
    <citation type="journal article" date="2019" name="Int. J. Syst. Evol. Microbiol.">
        <title>Capsulimonas corticalis gen. nov., sp. nov., an aerobic capsulated bacterium, of a novel bacterial order, Capsulimonadales ord. nov., of the class Armatimonadia of the phylum Armatimonadetes.</title>
        <authorList>
            <person name="Li J."/>
            <person name="Kudo C."/>
            <person name="Tonouchi A."/>
        </authorList>
    </citation>
    <scope>NUCLEOTIDE SEQUENCE [LARGE SCALE GENOMIC DNA]</scope>
    <source>
        <strain evidence="1 2">AX-7</strain>
    </source>
</reference>
<organism evidence="1 2">
    <name type="scientific">Capsulimonas corticalis</name>
    <dbReference type="NCBI Taxonomy" id="2219043"/>
    <lineage>
        <taxon>Bacteria</taxon>
        <taxon>Bacillati</taxon>
        <taxon>Armatimonadota</taxon>
        <taxon>Armatimonadia</taxon>
        <taxon>Capsulimonadales</taxon>
        <taxon>Capsulimonadaceae</taxon>
        <taxon>Capsulimonas</taxon>
    </lineage>
</organism>
<dbReference type="AlphaFoldDB" id="A0A402CQ61"/>
<accession>A0A402CQ61</accession>
<dbReference type="RefSeq" id="WP_119319465.1">
    <property type="nucleotide sequence ID" value="NZ_AP025739.1"/>
</dbReference>
<protein>
    <submittedName>
        <fullName evidence="1">Uncharacterized protein</fullName>
    </submittedName>
</protein>
<evidence type="ECO:0000313" key="2">
    <source>
        <dbReference type="Proteomes" id="UP000287394"/>
    </source>
</evidence>
<sequence>MSKLTRGHGGRCSKALPLIVMLASLIAGAPSHAKAPSFKWEKIHLRYMRPSQVFASLGLDHTVRYGHTRGDGKAGTDPNFPAGMTDIVPYDADKTLIIRGTPEGCAKFRQTVLAADVAPPRWRIEAELFRVRNNQPESVARETLDSVTPDKLQKLMFNVDGLDRDYQLHLHASADGSIDIAYQYSMQLPPSPIAPDASDTHPAPGVFVPAQIWSASSTQITRLGETRLFDDLASQRQVAGRTPDGDPANGVQVLGDDYRLQLTILPATEAPAPGAAIPIPTPER</sequence>